<comment type="caution">
    <text evidence="1">The sequence shown here is derived from an EMBL/GenBank/DDBJ whole genome shotgun (WGS) entry which is preliminary data.</text>
</comment>
<dbReference type="Proteomes" id="UP001054945">
    <property type="component" value="Unassembled WGS sequence"/>
</dbReference>
<dbReference type="AlphaFoldDB" id="A0AAV4T172"/>
<evidence type="ECO:0000313" key="2">
    <source>
        <dbReference type="Proteomes" id="UP001054945"/>
    </source>
</evidence>
<proteinExistence type="predicted"/>
<gene>
    <name evidence="1" type="ORF">CEXT_161911</name>
</gene>
<keyword evidence="2" id="KW-1185">Reference proteome</keyword>
<name>A0AAV4T172_CAEEX</name>
<dbReference type="EMBL" id="BPLR01010448">
    <property type="protein sequence ID" value="GIY39337.1"/>
    <property type="molecule type" value="Genomic_DNA"/>
</dbReference>
<protein>
    <submittedName>
        <fullName evidence="1">Uncharacterized protein</fullName>
    </submittedName>
</protein>
<evidence type="ECO:0000313" key="1">
    <source>
        <dbReference type="EMBL" id="GIY39337.1"/>
    </source>
</evidence>
<sequence>MLQYQDSLCICEDTTEYIQFRRQTMEISCHGQHFSSLLTTVAPDSETISLNTLPNYAVWNAGQYLIYIPNQHTNQGLGKSPGISRDWMLNFGGCIESGDEYEMFTVERV</sequence>
<reference evidence="1 2" key="1">
    <citation type="submission" date="2021-06" db="EMBL/GenBank/DDBJ databases">
        <title>Caerostris extrusa draft genome.</title>
        <authorList>
            <person name="Kono N."/>
            <person name="Arakawa K."/>
        </authorList>
    </citation>
    <scope>NUCLEOTIDE SEQUENCE [LARGE SCALE GENOMIC DNA]</scope>
</reference>
<organism evidence="1 2">
    <name type="scientific">Caerostris extrusa</name>
    <name type="common">Bark spider</name>
    <name type="synonym">Caerostris bankana</name>
    <dbReference type="NCBI Taxonomy" id="172846"/>
    <lineage>
        <taxon>Eukaryota</taxon>
        <taxon>Metazoa</taxon>
        <taxon>Ecdysozoa</taxon>
        <taxon>Arthropoda</taxon>
        <taxon>Chelicerata</taxon>
        <taxon>Arachnida</taxon>
        <taxon>Araneae</taxon>
        <taxon>Araneomorphae</taxon>
        <taxon>Entelegynae</taxon>
        <taxon>Araneoidea</taxon>
        <taxon>Araneidae</taxon>
        <taxon>Caerostris</taxon>
    </lineage>
</organism>
<accession>A0AAV4T172</accession>